<accession>A0ABD2XCS8</accession>
<keyword evidence="4" id="KW-1185">Reference proteome</keyword>
<feature type="compositionally biased region" description="Polar residues" evidence="1">
    <location>
        <begin position="1240"/>
        <end position="1257"/>
    </location>
</feature>
<dbReference type="SUPFAM" id="SSF50156">
    <property type="entry name" value="PDZ domain-like"/>
    <property type="match status" value="2"/>
</dbReference>
<feature type="region of interest" description="Disordered" evidence="1">
    <location>
        <begin position="327"/>
        <end position="397"/>
    </location>
</feature>
<feature type="compositionally biased region" description="Low complexity" evidence="1">
    <location>
        <begin position="54"/>
        <end position="74"/>
    </location>
</feature>
<proteinExistence type="predicted"/>
<feature type="compositionally biased region" description="Basic and acidic residues" evidence="1">
    <location>
        <begin position="349"/>
        <end position="363"/>
    </location>
</feature>
<dbReference type="PROSITE" id="PS50106">
    <property type="entry name" value="PDZ"/>
    <property type="match status" value="2"/>
</dbReference>
<feature type="compositionally biased region" description="Low complexity" evidence="1">
    <location>
        <begin position="1226"/>
        <end position="1237"/>
    </location>
</feature>
<feature type="compositionally biased region" description="Low complexity" evidence="1">
    <location>
        <begin position="727"/>
        <end position="765"/>
    </location>
</feature>
<feature type="domain" description="PDZ" evidence="2">
    <location>
        <begin position="1314"/>
        <end position="1400"/>
    </location>
</feature>
<comment type="caution">
    <text evidence="3">The sequence shown here is derived from an EMBL/GenBank/DDBJ whole genome shotgun (WGS) entry which is preliminary data.</text>
</comment>
<evidence type="ECO:0000313" key="3">
    <source>
        <dbReference type="EMBL" id="KAL3402905.1"/>
    </source>
</evidence>
<feature type="compositionally biased region" description="Low complexity" evidence="1">
    <location>
        <begin position="370"/>
        <end position="397"/>
    </location>
</feature>
<feature type="compositionally biased region" description="Low complexity" evidence="1">
    <location>
        <begin position="931"/>
        <end position="959"/>
    </location>
</feature>
<dbReference type="Proteomes" id="UP001627154">
    <property type="component" value="Unassembled WGS sequence"/>
</dbReference>
<dbReference type="EMBL" id="JBJJXI010000032">
    <property type="protein sequence ID" value="KAL3402905.1"/>
    <property type="molecule type" value="Genomic_DNA"/>
</dbReference>
<reference evidence="3 4" key="1">
    <citation type="journal article" date="2024" name="bioRxiv">
        <title>A reference genome for Trichogramma kaykai: A tiny desert-dwelling parasitoid wasp with competing sex-ratio distorters.</title>
        <authorList>
            <person name="Culotta J."/>
            <person name="Lindsey A.R."/>
        </authorList>
    </citation>
    <scope>NUCLEOTIDE SEQUENCE [LARGE SCALE GENOMIC DNA]</scope>
    <source>
        <strain evidence="3 4">KSX58</strain>
    </source>
</reference>
<evidence type="ECO:0000313" key="4">
    <source>
        <dbReference type="Proteomes" id="UP001627154"/>
    </source>
</evidence>
<dbReference type="InterPro" id="IPR036034">
    <property type="entry name" value="PDZ_sf"/>
</dbReference>
<feature type="compositionally biased region" description="Polar residues" evidence="1">
    <location>
        <begin position="822"/>
        <end position="833"/>
    </location>
</feature>
<feature type="region of interest" description="Disordered" evidence="1">
    <location>
        <begin position="1004"/>
        <end position="1048"/>
    </location>
</feature>
<feature type="region of interest" description="Disordered" evidence="1">
    <location>
        <begin position="607"/>
        <end position="635"/>
    </location>
</feature>
<feature type="compositionally biased region" description="Polar residues" evidence="1">
    <location>
        <begin position="663"/>
        <end position="676"/>
    </location>
</feature>
<organism evidence="3 4">
    <name type="scientific">Trichogramma kaykai</name>
    <dbReference type="NCBI Taxonomy" id="54128"/>
    <lineage>
        <taxon>Eukaryota</taxon>
        <taxon>Metazoa</taxon>
        <taxon>Ecdysozoa</taxon>
        <taxon>Arthropoda</taxon>
        <taxon>Hexapoda</taxon>
        <taxon>Insecta</taxon>
        <taxon>Pterygota</taxon>
        <taxon>Neoptera</taxon>
        <taxon>Endopterygota</taxon>
        <taxon>Hymenoptera</taxon>
        <taxon>Apocrita</taxon>
        <taxon>Proctotrupomorpha</taxon>
        <taxon>Chalcidoidea</taxon>
        <taxon>Trichogrammatidae</taxon>
        <taxon>Trichogramma</taxon>
    </lineage>
</organism>
<feature type="region of interest" description="Disordered" evidence="1">
    <location>
        <begin position="1135"/>
        <end position="1279"/>
    </location>
</feature>
<dbReference type="InterPro" id="IPR001478">
    <property type="entry name" value="PDZ"/>
</dbReference>
<feature type="region of interest" description="Disordered" evidence="1">
    <location>
        <begin position="663"/>
        <end position="713"/>
    </location>
</feature>
<dbReference type="PANTHER" id="PTHR11324">
    <property type="entry name" value="IL16-RELATED"/>
    <property type="match status" value="1"/>
</dbReference>
<feature type="region of interest" description="Disordered" evidence="1">
    <location>
        <begin position="247"/>
        <end position="304"/>
    </location>
</feature>
<feature type="region of interest" description="Disordered" evidence="1">
    <location>
        <begin position="905"/>
        <end position="980"/>
    </location>
</feature>
<feature type="compositionally biased region" description="Low complexity" evidence="1">
    <location>
        <begin position="677"/>
        <end position="700"/>
    </location>
</feature>
<feature type="compositionally biased region" description="Basic and acidic residues" evidence="1">
    <location>
        <begin position="1214"/>
        <end position="1223"/>
    </location>
</feature>
<dbReference type="Pfam" id="PF00595">
    <property type="entry name" value="PDZ"/>
    <property type="match status" value="2"/>
</dbReference>
<dbReference type="PANTHER" id="PTHR11324:SF16">
    <property type="entry name" value="PDZ DOMAIN-CONTAINING PROTEIN 2"/>
    <property type="match status" value="1"/>
</dbReference>
<feature type="compositionally biased region" description="Low complexity" evidence="1">
    <location>
        <begin position="785"/>
        <end position="800"/>
    </location>
</feature>
<feature type="compositionally biased region" description="Polar residues" evidence="1">
    <location>
        <begin position="845"/>
        <end position="863"/>
    </location>
</feature>
<protein>
    <recommendedName>
        <fullName evidence="2">PDZ domain-containing protein</fullName>
    </recommendedName>
</protein>
<feature type="region of interest" description="Disordered" evidence="1">
    <location>
        <begin position="725"/>
        <end position="863"/>
    </location>
</feature>
<dbReference type="Gene3D" id="2.30.42.10">
    <property type="match status" value="2"/>
</dbReference>
<feature type="region of interest" description="Disordered" evidence="1">
    <location>
        <begin position="24"/>
        <end position="110"/>
    </location>
</feature>
<gene>
    <name evidence="3" type="ORF">TKK_004068</name>
</gene>
<feature type="compositionally biased region" description="Polar residues" evidence="1">
    <location>
        <begin position="333"/>
        <end position="342"/>
    </location>
</feature>
<feature type="region of interest" description="Disordered" evidence="1">
    <location>
        <begin position="522"/>
        <end position="541"/>
    </location>
</feature>
<name>A0ABD2XCS8_9HYME</name>
<sequence>MDCLGATMRNHESDVAAVASELGLDEVVTAPVTTTTTTTTEAKDDSSPEEEQQPDQQPQQGNANSTATAAASTTEAEDKQQDKTAVNGNRMDNCGGGGQRLPPDGDEFPTAYQEFANNLRGRSSGSSSVISQQQQYQQYVESRAAGGMTINTTTTSATTNGSSTDHLIGESCVDGFIKSSGSVGTLGGLLASLDNSNKKDKSNASTTLLELEPDRRTSVSNYVLYSTHLQKMEKKLDIGGGKNFYSKESSCSSGSSEDDPLEESTTPPPLPLSMPPSGNGNGMKNKKEQQQQKTANNDLWRQDNMSEKSVKDKIAMFSSQASLDAPLFPCSSVKPTTTTSTARKLVKHKSSEDVFGEEKRHSELLVPKLSSSSSSTSPASNSPPTSYNSYTTSGSGSSSIGIIGNGYTNGGGSASSSSSSSFSNDNNAMTATAVTSNNKYVFSNGHAKSGGISGSCFSVNDTSAKVGNNLTRATSFSGSATSLFSSSDRLQTSSEVLNGVGSGSSSSSSIANGFVSRTNSLVSTLRRPSGGEESAKRSSLDQLIEQRRKGYSKLRGLVIPEKDAVPVDQPIIDLPEIKSRDSILMNQVPRSNIQDKWGSQSSLASNASTVSSSLRPANNGLNNNNNNNNNNSLNSSFKIPAPKILSSYSPAFKRKSLNIYSGTNQNSSSVLSPKSANLNNGNNNIINNCNNNNNQQQQLGSPASDAPMSLESICSPTRSDYSFNFVNSSSTSPENNYSSNNSNTSSGNNNNNNNNNKSKYLLNGNGQRGGNGKGGRHEYDDSDNDSAVSSSQSSISRGSSPLPTDNNGQQQQQQQQHRAYDSLQQQYNNQKTTQSHHHLQPRAPQHSTLKRTSSQETTANGNASTLTAGSQQLQAVAGADTLSRRVLKPQSVEAINRKNILASARCRSGRDHNGSPLIQRKFSDDDDEEQQQQQVNATGVGAATANNGASANNGSAGNNKKQENGGSSSRFVRMNGNGEATNKPQIKVAYIEIVENAVSETEKKEVIEQQQQQQQPRLPPKRNIEPKSVPIPAARPSKPEMPPASSDPVGRWVKLENLPFPWQPGFNREKEVSYDEYKPTPRSLLKAKTSENDSDLLTVLTTQSRSRSAIHVEDTSYGELKNQMSLEDMLALKNSETPKKLPRSNQNGEMKSSLDARRSSSSDSWAEEKMFPSKLGTPSASVRSSRESILDEEGASAKLPAPRNLSRRSASVTDMKKVFEKPEATSPPISGTSSPGGFLNNASSHNRFPSLDSSSVEDNMRPVGSSDTEQDRYSSEQFGSISSLASSTSLISPHELGQLLDEVKLDDPKDDTQVIYLKKEENPSGSVGITLAGGSDCEIKEVTVHRVLKNSIADRNGNIHRGDRVLSINGCSMRGLTHRESQAVLKQPRNEVVLVVLPRAKLDNTGVRPRHRTESVETIVEDYETSGVGDSSPWGPPMTVVVRKDSNGYFGFSIDGGRDSPKGDKPIVIKKIFPGGPAEKTGSLSMGDQLLEVNQRDVSRMSKHDVWTILKKVPEDYVTLLVRHPTNKSL</sequence>
<evidence type="ECO:0000256" key="1">
    <source>
        <dbReference type="SAM" id="MobiDB-lite"/>
    </source>
</evidence>
<feature type="compositionally biased region" description="Basic and acidic residues" evidence="1">
    <location>
        <begin position="1152"/>
        <end position="1171"/>
    </location>
</feature>
<feature type="compositionally biased region" description="Basic and acidic residues" evidence="1">
    <location>
        <begin position="529"/>
        <end position="541"/>
    </location>
</feature>
<dbReference type="SMART" id="SM00228">
    <property type="entry name" value="PDZ"/>
    <property type="match status" value="2"/>
</dbReference>
<feature type="domain" description="PDZ" evidence="2">
    <location>
        <begin position="1439"/>
        <end position="1525"/>
    </location>
</feature>
<evidence type="ECO:0000259" key="2">
    <source>
        <dbReference type="PROSITE" id="PS50106"/>
    </source>
</evidence>